<dbReference type="Pfam" id="PF18545">
    <property type="entry name" value="HalOD1"/>
    <property type="match status" value="1"/>
</dbReference>
<reference evidence="2 5" key="1">
    <citation type="submission" date="2020-06" db="EMBL/GenBank/DDBJ databases">
        <title>Haloterrigena sp. nov., an extremely halophilic archaeon isolated from a saline sediment.</title>
        <authorList>
            <person name="Liu B.-B."/>
        </authorList>
    </citation>
    <scope>NUCLEOTIDE SEQUENCE</scope>
    <source>
        <strain evidence="2">SYSU A121-1</strain>
        <strain evidence="3 5">SYSU A558-1</strain>
    </source>
</reference>
<dbReference type="EMBL" id="JABUQZ010000001">
    <property type="protein sequence ID" value="NUC72801.1"/>
    <property type="molecule type" value="Genomic_DNA"/>
</dbReference>
<dbReference type="RefSeq" id="WP_174680691.1">
    <property type="nucleotide sequence ID" value="NZ_JABUQZ010000001.1"/>
</dbReference>
<evidence type="ECO:0000313" key="2">
    <source>
        <dbReference type="EMBL" id="NUB91459.1"/>
    </source>
</evidence>
<dbReference type="Proteomes" id="UP000728647">
    <property type="component" value="Unassembled WGS sequence"/>
</dbReference>
<feature type="domain" description="Halobacterial output" evidence="1">
    <location>
        <begin position="15"/>
        <end position="91"/>
    </location>
</feature>
<protein>
    <recommendedName>
        <fullName evidence="1">Halobacterial output domain-containing protein</fullName>
    </recommendedName>
</protein>
<proteinExistence type="predicted"/>
<dbReference type="OrthoDB" id="221929at2157"/>
<accession>A0A8J8GK38</accession>
<name>A0A8J8GK38_9EURY</name>
<evidence type="ECO:0000259" key="1">
    <source>
        <dbReference type="Pfam" id="PF18545"/>
    </source>
</evidence>
<dbReference type="Proteomes" id="UP001016761">
    <property type="component" value="Unassembled WGS sequence"/>
</dbReference>
<organism evidence="2 4">
    <name type="scientific">Haloterrigena gelatinilytica</name>
    <dbReference type="NCBI Taxonomy" id="2741724"/>
    <lineage>
        <taxon>Archaea</taxon>
        <taxon>Methanobacteriati</taxon>
        <taxon>Methanobacteriota</taxon>
        <taxon>Stenosarchaea group</taxon>
        <taxon>Halobacteria</taxon>
        <taxon>Halobacteriales</taxon>
        <taxon>Natrialbaceae</taxon>
        <taxon>Haloterrigena</taxon>
    </lineage>
</organism>
<dbReference type="EMBL" id="JABURA010000001">
    <property type="protein sequence ID" value="NUB91459.1"/>
    <property type="molecule type" value="Genomic_DNA"/>
</dbReference>
<evidence type="ECO:0000313" key="3">
    <source>
        <dbReference type="EMBL" id="NUC72801.1"/>
    </source>
</evidence>
<keyword evidence="5" id="KW-1185">Reference proteome</keyword>
<dbReference type="InterPro" id="IPR040624">
    <property type="entry name" value="HalOD1"/>
</dbReference>
<evidence type="ECO:0000313" key="4">
    <source>
        <dbReference type="Proteomes" id="UP000728647"/>
    </source>
</evidence>
<comment type="caution">
    <text evidence="2">The sequence shown here is derived from an EMBL/GenBank/DDBJ whole genome shotgun (WGS) entry which is preliminary data.</text>
</comment>
<sequence>MTEGDGDSVDTTCRRSPSRTVIEAVAEAEGVPTEELRPPTYASLHDIVDPEALDSLFAPRSNGTPRSDGEVSFPYCGYHVTVEADGSITLEETDDRTE</sequence>
<evidence type="ECO:0000313" key="5">
    <source>
        <dbReference type="Proteomes" id="UP001016761"/>
    </source>
</evidence>
<gene>
    <name evidence="2" type="ORF">HT576_10560</name>
    <name evidence="3" type="ORF">HTZ84_10850</name>
</gene>
<dbReference type="AlphaFoldDB" id="A0A8J8GK38"/>